<dbReference type="OrthoDB" id="10264738at2759"/>
<dbReference type="InterPro" id="IPR000222">
    <property type="entry name" value="PP2C_BS"/>
</dbReference>
<dbReference type="Pfam" id="PF00481">
    <property type="entry name" value="PP2C"/>
    <property type="match status" value="1"/>
</dbReference>
<evidence type="ECO:0000256" key="3">
    <source>
        <dbReference type="ARBA" id="ARBA00022912"/>
    </source>
</evidence>
<sequence>MGQTLSEPITSKDTKLLSSKEYLVGASSMQGWRINMEDALTAILALEEDKNVSFFAVYDGHGGLEFYTYNLLDE</sequence>
<proteinExistence type="predicted"/>
<accession>A0A6S7J005</accession>
<keyword evidence="5" id="KW-1185">Reference proteome</keyword>
<dbReference type="Gene3D" id="3.60.40.10">
    <property type="entry name" value="PPM-type phosphatase domain"/>
    <property type="match status" value="1"/>
</dbReference>
<dbReference type="Proteomes" id="UP001152795">
    <property type="component" value="Unassembled WGS sequence"/>
</dbReference>
<dbReference type="PROSITE" id="PS01032">
    <property type="entry name" value="PPM_1"/>
    <property type="match status" value="1"/>
</dbReference>
<evidence type="ECO:0000313" key="4">
    <source>
        <dbReference type="EMBL" id="CAB4023486.1"/>
    </source>
</evidence>
<dbReference type="GO" id="GO:0004721">
    <property type="term" value="F:phosphoprotein phosphatase activity"/>
    <property type="evidence" value="ECO:0007669"/>
    <property type="project" value="UniProtKB-KW"/>
</dbReference>
<keyword evidence="1" id="KW-0479">Metal-binding</keyword>
<dbReference type="InterPro" id="IPR036457">
    <property type="entry name" value="PPM-type-like_dom_sf"/>
</dbReference>
<dbReference type="SUPFAM" id="SSF81606">
    <property type="entry name" value="PP2C-like"/>
    <property type="match status" value="1"/>
</dbReference>
<organism evidence="4 5">
    <name type="scientific">Paramuricea clavata</name>
    <name type="common">Red gorgonian</name>
    <name type="synonym">Violescent sea-whip</name>
    <dbReference type="NCBI Taxonomy" id="317549"/>
    <lineage>
        <taxon>Eukaryota</taxon>
        <taxon>Metazoa</taxon>
        <taxon>Cnidaria</taxon>
        <taxon>Anthozoa</taxon>
        <taxon>Octocorallia</taxon>
        <taxon>Malacalcyonacea</taxon>
        <taxon>Plexauridae</taxon>
        <taxon>Paramuricea</taxon>
    </lineage>
</organism>
<comment type="caution">
    <text evidence="4">The sequence shown here is derived from an EMBL/GenBank/DDBJ whole genome shotgun (WGS) entry which is preliminary data.</text>
</comment>
<dbReference type="InterPro" id="IPR001932">
    <property type="entry name" value="PPM-type_phosphatase-like_dom"/>
</dbReference>
<dbReference type="AlphaFoldDB" id="A0A6S7J005"/>
<evidence type="ECO:0000256" key="2">
    <source>
        <dbReference type="ARBA" id="ARBA00022801"/>
    </source>
</evidence>
<evidence type="ECO:0000256" key="1">
    <source>
        <dbReference type="ARBA" id="ARBA00022723"/>
    </source>
</evidence>
<name>A0A6S7J005_PARCT</name>
<keyword evidence="2" id="KW-0378">Hydrolase</keyword>
<keyword evidence="3" id="KW-0904">Protein phosphatase</keyword>
<dbReference type="GO" id="GO:0046872">
    <property type="term" value="F:metal ion binding"/>
    <property type="evidence" value="ECO:0007669"/>
    <property type="project" value="UniProtKB-KW"/>
</dbReference>
<reference evidence="4" key="1">
    <citation type="submission" date="2020-04" db="EMBL/GenBank/DDBJ databases">
        <authorList>
            <person name="Alioto T."/>
            <person name="Alioto T."/>
            <person name="Gomez Garrido J."/>
        </authorList>
    </citation>
    <scope>NUCLEOTIDE SEQUENCE</scope>
    <source>
        <strain evidence="4">A484AB</strain>
    </source>
</reference>
<gene>
    <name evidence="4" type="ORF">PACLA_8A012695</name>
</gene>
<protein>
    <submittedName>
        <fullName evidence="4">Probable phosphatase 2C</fullName>
    </submittedName>
</protein>
<dbReference type="EMBL" id="CACRXK020012525">
    <property type="protein sequence ID" value="CAB4023486.1"/>
    <property type="molecule type" value="Genomic_DNA"/>
</dbReference>
<evidence type="ECO:0000313" key="5">
    <source>
        <dbReference type="Proteomes" id="UP001152795"/>
    </source>
</evidence>